<evidence type="ECO:0000313" key="3">
    <source>
        <dbReference type="EMBL" id="KMN14514.1"/>
    </source>
</evidence>
<evidence type="ECO:0000256" key="1">
    <source>
        <dbReference type="SAM" id="SignalP"/>
    </source>
</evidence>
<feature type="domain" description="Fimbrial-type adhesion" evidence="2">
    <location>
        <begin position="33"/>
        <end position="177"/>
    </location>
</feature>
<dbReference type="RefSeq" id="WP_048363051.1">
    <property type="nucleotide sequence ID" value="NZ_JYLF01000002.1"/>
</dbReference>
<dbReference type="OrthoDB" id="6522787at2"/>
<sequence length="177" mass="17212">MNIAIKAALASMVLLAGPASVAHAAGAGAGTVTFKGAIIEAACSIDPESVDQTVGLGQVAKSALAGGGTATPQDFHIKLVGCNVASLTDKTVTTTFTGAGSADVPGALGIVGTAKGAGIMMVDGSGTAVVLGTATKPQLLQDGNNQLSFGAFLKGQATGDITPGEFSAVTNFSLAYQ</sequence>
<feature type="signal peptide" evidence="1">
    <location>
        <begin position="1"/>
        <end position="24"/>
    </location>
</feature>
<comment type="caution">
    <text evidence="3">The sequence shown here is derived from an EMBL/GenBank/DDBJ whole genome shotgun (WGS) entry which is preliminary data.</text>
</comment>
<accession>A0A0J6IQV6</accession>
<dbReference type="Pfam" id="PF00419">
    <property type="entry name" value="Fimbrial"/>
    <property type="match status" value="1"/>
</dbReference>
<evidence type="ECO:0000313" key="4">
    <source>
        <dbReference type="Proteomes" id="UP000036325"/>
    </source>
</evidence>
<name>A0A0J6IQV6_9PSED</name>
<dbReference type="GO" id="GO:0009289">
    <property type="term" value="C:pilus"/>
    <property type="evidence" value="ECO:0007669"/>
    <property type="project" value="InterPro"/>
</dbReference>
<dbReference type="InterPro" id="IPR008966">
    <property type="entry name" value="Adhesion_dom_sf"/>
</dbReference>
<reference evidence="3 4" key="1">
    <citation type="submission" date="2015-02" db="EMBL/GenBank/DDBJ databases">
        <title>Pseudomonas helleri sp. nov. and Pseudomonas weihenstephanensis sp. nov., isolated from raw cows milk.</title>
        <authorList>
            <person name="von Neubeck M."/>
            <person name="Huptas C."/>
            <person name="Wenning M."/>
            <person name="Scherer S."/>
        </authorList>
    </citation>
    <scope>NUCLEOTIDE SEQUENCE [LARGE SCALE GENOMIC DNA]</scope>
    <source>
        <strain evidence="3 4">DSM 29166</strain>
    </source>
</reference>
<dbReference type="Gene3D" id="2.60.40.1090">
    <property type="entry name" value="Fimbrial-type adhesion domain"/>
    <property type="match status" value="1"/>
</dbReference>
<dbReference type="PANTHER" id="PTHR33420:SF26">
    <property type="entry name" value="FIMBRIAL SUBUNIT"/>
    <property type="match status" value="1"/>
</dbReference>
<dbReference type="InterPro" id="IPR000259">
    <property type="entry name" value="Adhesion_dom_fimbrial"/>
</dbReference>
<keyword evidence="1" id="KW-0732">Signal</keyword>
<dbReference type="InterPro" id="IPR036937">
    <property type="entry name" value="Adhesion_dom_fimbrial_sf"/>
</dbReference>
<feature type="chain" id="PRO_5005275099" evidence="1">
    <location>
        <begin position="25"/>
        <end position="177"/>
    </location>
</feature>
<dbReference type="EMBL" id="JYLF01000002">
    <property type="protein sequence ID" value="KMN14514.1"/>
    <property type="molecule type" value="Genomic_DNA"/>
</dbReference>
<protein>
    <submittedName>
        <fullName evidence="3">Fimbria A protein</fullName>
    </submittedName>
</protein>
<gene>
    <name evidence="3" type="ORF">TU86_04180</name>
</gene>
<organism evidence="3 4">
    <name type="scientific">Pseudomonas weihenstephanensis</name>
    <dbReference type="NCBI Taxonomy" id="1608994"/>
    <lineage>
        <taxon>Bacteria</taxon>
        <taxon>Pseudomonadati</taxon>
        <taxon>Pseudomonadota</taxon>
        <taxon>Gammaproteobacteria</taxon>
        <taxon>Pseudomonadales</taxon>
        <taxon>Pseudomonadaceae</taxon>
        <taxon>Pseudomonas</taxon>
    </lineage>
</organism>
<dbReference type="PATRIC" id="fig|1608994.3.peg.1426"/>
<evidence type="ECO:0000259" key="2">
    <source>
        <dbReference type="Pfam" id="PF00419"/>
    </source>
</evidence>
<dbReference type="InterPro" id="IPR050263">
    <property type="entry name" value="Bact_Fimbrial_Adh_Pro"/>
</dbReference>
<dbReference type="AlphaFoldDB" id="A0A0J6IQV6"/>
<dbReference type="PANTHER" id="PTHR33420">
    <property type="entry name" value="FIMBRIAL SUBUNIT ELFA-RELATED"/>
    <property type="match status" value="1"/>
</dbReference>
<proteinExistence type="predicted"/>
<dbReference type="STRING" id="1608994.TU86_04180"/>
<dbReference type="GO" id="GO:0043709">
    <property type="term" value="P:cell adhesion involved in single-species biofilm formation"/>
    <property type="evidence" value="ECO:0007669"/>
    <property type="project" value="TreeGrafter"/>
</dbReference>
<dbReference type="SUPFAM" id="SSF49401">
    <property type="entry name" value="Bacterial adhesins"/>
    <property type="match status" value="1"/>
</dbReference>
<dbReference type="Proteomes" id="UP000036325">
    <property type="component" value="Unassembled WGS sequence"/>
</dbReference>